<feature type="region of interest" description="Disordered" evidence="1">
    <location>
        <begin position="138"/>
        <end position="158"/>
    </location>
</feature>
<dbReference type="CDD" id="cd22209">
    <property type="entry name" value="EMC10"/>
    <property type="match status" value="1"/>
</dbReference>
<evidence type="ECO:0000256" key="2">
    <source>
        <dbReference type="SAM" id="SignalP"/>
    </source>
</evidence>
<dbReference type="RefSeq" id="XP_027610449.1">
    <property type="nucleotide sequence ID" value="XM_027754648.1"/>
</dbReference>
<dbReference type="PANTHER" id="PTHR39219">
    <property type="entry name" value="ER MEMBRANE PROTEIN COMPLEX SUBUNIT 10"/>
    <property type="match status" value="1"/>
</dbReference>
<dbReference type="Proteomes" id="UP000287166">
    <property type="component" value="Unassembled WGS sequence"/>
</dbReference>
<dbReference type="PANTHER" id="PTHR39219:SF1">
    <property type="entry name" value="ER MEMBRANE PROTEIN COMPLEX SUBUNIT 10"/>
    <property type="match status" value="1"/>
</dbReference>
<gene>
    <name evidence="3" type="ORF">SCP_0207360</name>
</gene>
<protein>
    <recommendedName>
        <fullName evidence="5">ER membrane protein complex subunit 10</fullName>
    </recommendedName>
</protein>
<keyword evidence="2" id="KW-0732">Signal</keyword>
<dbReference type="AlphaFoldDB" id="A0A401GBH0"/>
<feature type="chain" id="PRO_5019507694" description="ER membrane protein complex subunit 10" evidence="2">
    <location>
        <begin position="17"/>
        <end position="239"/>
    </location>
</feature>
<proteinExistence type="predicted"/>
<keyword evidence="4" id="KW-1185">Reference proteome</keyword>
<comment type="caution">
    <text evidence="3">The sequence shown here is derived from an EMBL/GenBank/DDBJ whole genome shotgun (WGS) entry which is preliminary data.</text>
</comment>
<organism evidence="3 4">
    <name type="scientific">Sparassis crispa</name>
    <dbReference type="NCBI Taxonomy" id="139825"/>
    <lineage>
        <taxon>Eukaryota</taxon>
        <taxon>Fungi</taxon>
        <taxon>Dikarya</taxon>
        <taxon>Basidiomycota</taxon>
        <taxon>Agaricomycotina</taxon>
        <taxon>Agaricomycetes</taxon>
        <taxon>Polyporales</taxon>
        <taxon>Sparassidaceae</taxon>
        <taxon>Sparassis</taxon>
    </lineage>
</organism>
<feature type="signal peptide" evidence="2">
    <location>
        <begin position="1"/>
        <end position="16"/>
    </location>
</feature>
<dbReference type="OrthoDB" id="1894652at2759"/>
<reference evidence="3 4" key="1">
    <citation type="journal article" date="2018" name="Sci. Rep.">
        <title>Genome sequence of the cauliflower mushroom Sparassis crispa (Hanabiratake) and its association with beneficial usage.</title>
        <authorList>
            <person name="Kiyama R."/>
            <person name="Furutani Y."/>
            <person name="Kawaguchi K."/>
            <person name="Nakanishi T."/>
        </authorList>
    </citation>
    <scope>NUCLEOTIDE SEQUENCE [LARGE SCALE GENOMIC DNA]</scope>
</reference>
<dbReference type="GeneID" id="38776453"/>
<evidence type="ECO:0000256" key="1">
    <source>
        <dbReference type="SAM" id="MobiDB-lite"/>
    </source>
</evidence>
<evidence type="ECO:0000313" key="3">
    <source>
        <dbReference type="EMBL" id="GBE79536.1"/>
    </source>
</evidence>
<name>A0A401GBH0_9APHY</name>
<dbReference type="EMBL" id="BFAD01000002">
    <property type="protein sequence ID" value="GBE79536.1"/>
    <property type="molecule type" value="Genomic_DNA"/>
</dbReference>
<sequence length="239" mass="25760">MLQLLALALLPLLVLADHSLRVFHRVYHPSLPDSPFVQRASLSVSGIGPGAHARLLPSQSLPADLSRLALATENIPGALYQVALEPRPDADPSLWHISAVKACHLSKSTHEHIVVHVTHDGTPFALDYFLSPTPHDGACPKMRRSKPAPIDSTARSSPPEAPAFAFLANSTLSLAAPRLPPLPQLRVPPPLSPEGKPVEPLPEKTLFQKYWLYGVVILLFLLMAPGAEEEGGRAGGSRR</sequence>
<evidence type="ECO:0008006" key="5">
    <source>
        <dbReference type="Google" id="ProtNLM"/>
    </source>
</evidence>
<accession>A0A401GBH0</accession>
<evidence type="ECO:0000313" key="4">
    <source>
        <dbReference type="Proteomes" id="UP000287166"/>
    </source>
</evidence>
<dbReference type="InParanoid" id="A0A401GBH0"/>
<dbReference type="STRING" id="139825.A0A401GBH0"/>